<reference evidence="2 3" key="1">
    <citation type="journal article" date="2022" name="Cell">
        <title>Repeat-based holocentromeres influence genome architecture and karyotype evolution.</title>
        <authorList>
            <person name="Hofstatter P.G."/>
            <person name="Thangavel G."/>
            <person name="Lux T."/>
            <person name="Neumann P."/>
            <person name="Vondrak T."/>
            <person name="Novak P."/>
            <person name="Zhang M."/>
            <person name="Costa L."/>
            <person name="Castellani M."/>
            <person name="Scott A."/>
            <person name="Toegelov H."/>
            <person name="Fuchs J."/>
            <person name="Mata-Sucre Y."/>
            <person name="Dias Y."/>
            <person name="Vanzela A.L.L."/>
            <person name="Huettel B."/>
            <person name="Almeida C.C.S."/>
            <person name="Simkova H."/>
            <person name="Souza G."/>
            <person name="Pedrosa-Harand A."/>
            <person name="Macas J."/>
            <person name="Mayer K.F.X."/>
            <person name="Houben A."/>
            <person name="Marques A."/>
        </authorList>
    </citation>
    <scope>NUCLEOTIDE SEQUENCE [LARGE SCALE GENOMIC DNA]</scope>
    <source>
        <strain evidence="2">RhyTen1mFocal</strain>
    </source>
</reference>
<dbReference type="Proteomes" id="UP001210211">
    <property type="component" value="Unassembled WGS sequence"/>
</dbReference>
<gene>
    <name evidence="2" type="ORF">LUZ61_016398</name>
</gene>
<evidence type="ECO:0000256" key="1">
    <source>
        <dbReference type="SAM" id="SignalP"/>
    </source>
</evidence>
<organism evidence="2 3">
    <name type="scientific">Rhynchospora tenuis</name>
    <dbReference type="NCBI Taxonomy" id="198213"/>
    <lineage>
        <taxon>Eukaryota</taxon>
        <taxon>Viridiplantae</taxon>
        <taxon>Streptophyta</taxon>
        <taxon>Embryophyta</taxon>
        <taxon>Tracheophyta</taxon>
        <taxon>Spermatophyta</taxon>
        <taxon>Magnoliopsida</taxon>
        <taxon>Liliopsida</taxon>
        <taxon>Poales</taxon>
        <taxon>Cyperaceae</taxon>
        <taxon>Cyperoideae</taxon>
        <taxon>Rhynchosporeae</taxon>
        <taxon>Rhynchospora</taxon>
    </lineage>
</organism>
<keyword evidence="3" id="KW-1185">Reference proteome</keyword>
<dbReference type="EMBL" id="JAMRDG010000002">
    <property type="protein sequence ID" value="KAJ3687234.1"/>
    <property type="molecule type" value="Genomic_DNA"/>
</dbReference>
<dbReference type="InterPro" id="IPR036758">
    <property type="entry name" value="At5g01610-like"/>
</dbReference>
<keyword evidence="1" id="KW-0732">Signal</keyword>
<feature type="signal peptide" evidence="1">
    <location>
        <begin position="1"/>
        <end position="26"/>
    </location>
</feature>
<feature type="chain" id="PRO_5042200852" evidence="1">
    <location>
        <begin position="27"/>
        <end position="163"/>
    </location>
</feature>
<dbReference type="AlphaFoldDB" id="A0AAD5Z5F6"/>
<proteinExistence type="predicted"/>
<dbReference type="Gene3D" id="2.30.240.10">
    <property type="entry name" value="At5g01610-like"/>
    <property type="match status" value="1"/>
</dbReference>
<dbReference type="PANTHER" id="PTHR31676:SF96">
    <property type="entry name" value="EXPRESSED PROTEIN"/>
    <property type="match status" value="1"/>
</dbReference>
<protein>
    <submittedName>
        <fullName evidence="2">Uncharacterized protein</fullName>
    </submittedName>
</protein>
<dbReference type="Pfam" id="PF04398">
    <property type="entry name" value="DUF538"/>
    <property type="match status" value="1"/>
</dbReference>
<evidence type="ECO:0000313" key="2">
    <source>
        <dbReference type="EMBL" id="KAJ3687234.1"/>
    </source>
</evidence>
<comment type="caution">
    <text evidence="2">The sequence shown here is derived from an EMBL/GenBank/DDBJ whole genome shotgun (WGS) entry which is preliminary data.</text>
</comment>
<dbReference type="SUPFAM" id="SSF141562">
    <property type="entry name" value="At5g01610-like"/>
    <property type="match status" value="1"/>
</dbReference>
<dbReference type="PANTHER" id="PTHR31676">
    <property type="entry name" value="T31J12.3 PROTEIN-RELATED"/>
    <property type="match status" value="1"/>
</dbReference>
<name>A0AAD5Z5F6_9POAL</name>
<evidence type="ECO:0000313" key="3">
    <source>
        <dbReference type="Proteomes" id="UP001210211"/>
    </source>
</evidence>
<sequence>MANSASLVAFITVALFLSLAPTPIRSDEVHDLLPTYGLPAGLLPDAVKSHSLSDDGTFEVQLTSNCYVHFPTNLVYFSSTIKGKLSYGQISDLSGIQAKKLFVWVTVTGIVAHPDQNNVEFQVGFLSESLPASEFQSIPPCKSSVSCRGASAILSQANLVSES</sequence>
<accession>A0AAD5Z5F6</accession>
<dbReference type="InterPro" id="IPR007493">
    <property type="entry name" value="DUF538"/>
</dbReference>